<dbReference type="PRINTS" id="PR01950">
    <property type="entry name" value="LANCSUPER"/>
</dbReference>
<keyword evidence="2" id="KW-1133">Transmembrane helix</keyword>
<comment type="caution">
    <text evidence="4">The sequence shown here is derived from an EMBL/GenBank/DDBJ whole genome shotgun (WGS) entry which is preliminary data.</text>
</comment>
<dbReference type="Pfam" id="PF13575">
    <property type="entry name" value="DUF4135"/>
    <property type="match status" value="1"/>
</dbReference>
<keyword evidence="2" id="KW-0472">Membrane</keyword>
<accession>A0A7W1XPQ3</accession>
<evidence type="ECO:0000256" key="2">
    <source>
        <dbReference type="SAM" id="Phobius"/>
    </source>
</evidence>
<dbReference type="Gene3D" id="1.50.10.10">
    <property type="match status" value="1"/>
</dbReference>
<organism evidence="4 5">
    <name type="scientific">Thermoactinomyces mirandus</name>
    <dbReference type="NCBI Taxonomy" id="2756294"/>
    <lineage>
        <taxon>Bacteria</taxon>
        <taxon>Bacillati</taxon>
        <taxon>Bacillota</taxon>
        <taxon>Bacilli</taxon>
        <taxon>Bacillales</taxon>
        <taxon>Thermoactinomycetaceae</taxon>
        <taxon>Thermoactinomyces</taxon>
    </lineage>
</organism>
<dbReference type="InterPro" id="IPR025410">
    <property type="entry name" value="Lant_dehyd"/>
</dbReference>
<dbReference type="InterPro" id="IPR017146">
    <property type="entry name" value="Lanti_2_LanM"/>
</dbReference>
<evidence type="ECO:0000313" key="4">
    <source>
        <dbReference type="EMBL" id="MBA4601018.1"/>
    </source>
</evidence>
<dbReference type="InterPro" id="IPR012341">
    <property type="entry name" value="6hp_glycosidase-like_sf"/>
</dbReference>
<reference evidence="4 5" key="1">
    <citation type="submission" date="2020-07" db="EMBL/GenBank/DDBJ databases">
        <title>Thermoactinomyces phylogeny.</title>
        <authorList>
            <person name="Dunlap C."/>
        </authorList>
    </citation>
    <scope>NUCLEOTIDE SEQUENCE [LARGE SCALE GENOMIC DNA]</scope>
    <source>
        <strain evidence="4 5">AMNI-1</strain>
    </source>
</reference>
<dbReference type="PANTHER" id="PTHR12736">
    <property type="entry name" value="LANC-LIKE PROTEIN"/>
    <property type="match status" value="1"/>
</dbReference>
<evidence type="ECO:0000259" key="3">
    <source>
        <dbReference type="Pfam" id="PF13575"/>
    </source>
</evidence>
<protein>
    <submittedName>
        <fullName evidence="4">Type 2 lantipeptide synthetase LanM</fullName>
    </submittedName>
</protein>
<proteinExistence type="predicted"/>
<dbReference type="Proteomes" id="UP000538292">
    <property type="component" value="Unassembled WGS sequence"/>
</dbReference>
<feature type="transmembrane region" description="Helical" evidence="2">
    <location>
        <begin position="709"/>
        <end position="732"/>
    </location>
</feature>
<dbReference type="EMBL" id="JACEOL010000003">
    <property type="protein sequence ID" value="MBA4601018.1"/>
    <property type="molecule type" value="Genomic_DNA"/>
</dbReference>
<keyword evidence="1" id="KW-0862">Zinc</keyword>
<keyword evidence="5" id="KW-1185">Reference proteome</keyword>
<dbReference type="GO" id="GO:0046872">
    <property type="term" value="F:metal ion binding"/>
    <property type="evidence" value="ECO:0007669"/>
    <property type="project" value="UniProtKB-KW"/>
</dbReference>
<sequence>MISQRKCFSDDIMKTFFSGSFLSERTFQDHVDLSDQDIAKKVSRWRRETGLKSETLFRKRLSNDQLSEMQFQSLIATKDQPSVKNAGAWLKQFSQICELAAKTTIERRNCLIRFCDFPYVNGVWPFLAWADKEFRCHWRNLEKKYGMLPFATDRFTAQLVYDLGNKLTRTAAQTFTLELHIARLTDQLKGDNAKARYQYYLDCHLTELGKLVKIYAEYPVLARLITTLTNNWVRNIAEAVDRFCGDQNEIRQVLNMETGRIRKLECGLSDSHKQGQNVMILTFEDGSKLVYKPKPLGVAFHFQEMLQWLNEKGFSPQFRIQKILDKGKYGWEEFIVPNHCHTKEEVGRFYQRQGGYLALLYLLEATDFHFENVIASGEYPFLVDTETLFTPRVMPNQHYESALVKAREHVSNTVLRTQMLPSLLGGENGKKATEIGGLGGEENQETPFDILQWEEVGTENMRAVRKPGMLSGGNNRPVLYGRRVDFRDYAEDLITGFKQAYDLFLQFRQELVHAVQKFQNDSIRCVLRPTYIYSLLLEGGNHPDFLRNGLDRNRLMDRLWAGLEGAPHLMKTIASELEDLLHGDIPYFHSKPGSIHLWDSRGKKIEDFFAQDGLSIVLNRCRHLSLEDCEEQCCIVRASLGIGKEGHEIGVVCHPEEDRGPVKELSDRKALVEKAVQIGNYLADKAIWGSERKDVTWLGLQWMGMNLQWQYAALDIGLYNGLSGMAFFYAYLAQKTKSSKFMRLAEASLTGLLDMALNRKYAVHPSAYMGHGSVLYTLHHLAHVFGDASLLDLALEESRRLEKVLHEDRAYDLLSGVAGLIVVLLQLHEETHEKYLLDLAIQCGNHLAEHAEDLETGTGWRNQVSNIPVGGFSHGAAGIAWALAELFAKTGHKKYEQLVLKSLEFERSLFVPEEKNWKDLRVRPHTMSLISWCNGAPGIGMSRLLMKNKIDDAYMDEEVDICIKLTKERGFGHTHCLCHGDMGNLSFLLLAAEQKGDRDLEKFALQQAGAVLSNIKNINDWKCGAVAGVQLQGLMLGLAGIGYGLLQAACAKTLPSPLFLGPPVHSKK</sequence>
<name>A0A7W1XPQ3_9BACL</name>
<dbReference type="NCBIfam" id="TIGR03897">
    <property type="entry name" value="lanti_2_LanM"/>
    <property type="match status" value="1"/>
</dbReference>
<feature type="binding site" evidence="1">
    <location>
        <position position="978"/>
    </location>
    <ligand>
        <name>Zn(2+)</name>
        <dbReference type="ChEBI" id="CHEBI:29105"/>
    </ligand>
</feature>
<dbReference type="Pfam" id="PF05147">
    <property type="entry name" value="LANC_like"/>
    <property type="match status" value="1"/>
</dbReference>
<dbReference type="AlphaFoldDB" id="A0A7W1XPQ3"/>
<dbReference type="GO" id="GO:0005975">
    <property type="term" value="P:carbohydrate metabolic process"/>
    <property type="evidence" value="ECO:0007669"/>
    <property type="project" value="InterPro"/>
</dbReference>
<dbReference type="SMART" id="SM01260">
    <property type="entry name" value="LANC_like"/>
    <property type="match status" value="1"/>
</dbReference>
<dbReference type="SUPFAM" id="SSF158745">
    <property type="entry name" value="LanC-like"/>
    <property type="match status" value="1"/>
</dbReference>
<dbReference type="InterPro" id="IPR007822">
    <property type="entry name" value="LANC-like"/>
</dbReference>
<gene>
    <name evidence="4" type="primary">lanM</name>
    <name evidence="4" type="ORF">H2C83_01485</name>
</gene>
<evidence type="ECO:0000256" key="1">
    <source>
        <dbReference type="PIRSR" id="PIRSR607822-1"/>
    </source>
</evidence>
<feature type="domain" description="Lantibiotic biosynthesis protein dehydration" evidence="3">
    <location>
        <begin position="218"/>
        <end position="590"/>
    </location>
</feature>
<dbReference type="GO" id="GO:0031179">
    <property type="term" value="P:peptide modification"/>
    <property type="evidence" value="ECO:0007669"/>
    <property type="project" value="InterPro"/>
</dbReference>
<dbReference type="PANTHER" id="PTHR12736:SF7">
    <property type="entry name" value="LANC-LIKE PROTEIN 3"/>
    <property type="match status" value="1"/>
</dbReference>
<dbReference type="PIRSF" id="PIRSF037228">
    <property type="entry name" value="Lant_mod_RumM"/>
    <property type="match status" value="1"/>
</dbReference>
<dbReference type="RefSeq" id="WP_181737077.1">
    <property type="nucleotide sequence ID" value="NZ_JACEOL010000003.1"/>
</dbReference>
<feature type="binding site" evidence="1">
    <location>
        <position position="979"/>
    </location>
    <ligand>
        <name>Zn(2+)</name>
        <dbReference type="ChEBI" id="CHEBI:29105"/>
    </ligand>
</feature>
<dbReference type="CDD" id="cd04792">
    <property type="entry name" value="LanM-like"/>
    <property type="match status" value="1"/>
</dbReference>
<keyword evidence="2" id="KW-0812">Transmembrane</keyword>
<keyword evidence="1" id="KW-0479">Metal-binding</keyword>
<dbReference type="GO" id="GO:0005886">
    <property type="term" value="C:plasma membrane"/>
    <property type="evidence" value="ECO:0007669"/>
    <property type="project" value="TreeGrafter"/>
</dbReference>
<feature type="binding site" evidence="1">
    <location>
        <position position="933"/>
    </location>
    <ligand>
        <name>Zn(2+)</name>
        <dbReference type="ChEBI" id="CHEBI:29105"/>
    </ligand>
</feature>
<evidence type="ECO:0000313" key="5">
    <source>
        <dbReference type="Proteomes" id="UP000538292"/>
    </source>
</evidence>